<keyword evidence="1" id="KW-0812">Transmembrane</keyword>
<proteinExistence type="predicted"/>
<keyword evidence="1" id="KW-1133">Transmembrane helix</keyword>
<dbReference type="AlphaFoldDB" id="D0AAU9"/>
<sequence>MPIIRKVQCALPYVAVAVVLLVAYFSYSGRSSRILRDAVGGHWVSAGKSRFEAINISCHSDYFNQCQLESSAKGSDLYGILVKFISSGVREWVASEYLTNGGYVLLTYSNGILNVAQISDTVRVFVFDRHLQKEPVPVWREKGYHICVIFVVIVLFRLIQARNSSVGIKRRTTPLRLASIYRCSASKRDKLT</sequence>
<keyword evidence="1" id="KW-0472">Membrane</keyword>
<feature type="transmembrane region" description="Helical" evidence="1">
    <location>
        <begin position="7"/>
        <end position="27"/>
    </location>
</feature>
<dbReference type="GeneID" id="23867152"/>
<organism evidence="2 3">
    <name type="scientific">Trypanosoma brucei gambiense (strain MHOM/CI/86/DAL972)</name>
    <dbReference type="NCBI Taxonomy" id="679716"/>
    <lineage>
        <taxon>Eukaryota</taxon>
        <taxon>Discoba</taxon>
        <taxon>Euglenozoa</taxon>
        <taxon>Kinetoplastea</taxon>
        <taxon>Metakinetoplastina</taxon>
        <taxon>Trypanosomatida</taxon>
        <taxon>Trypanosomatidae</taxon>
        <taxon>Trypanosoma</taxon>
    </lineage>
</organism>
<dbReference type="EMBL" id="FN554974">
    <property type="protein sequence ID" value="CBH18800.1"/>
    <property type="molecule type" value="Genomic_DNA"/>
</dbReference>
<gene>
    <name evidence="2" type="ORF">TbgDal_XI19210</name>
</gene>
<dbReference type="RefSeq" id="XP_011781064.1">
    <property type="nucleotide sequence ID" value="XM_011782762.1"/>
</dbReference>
<evidence type="ECO:0000313" key="3">
    <source>
        <dbReference type="Proteomes" id="UP000002316"/>
    </source>
</evidence>
<reference evidence="3" key="1">
    <citation type="journal article" date="2010" name="PLoS Negl. Trop. Dis.">
        <title>The genome sequence of Trypanosoma brucei gambiense, causative agent of chronic human african trypanosomiasis.</title>
        <authorList>
            <person name="Jackson A.P."/>
            <person name="Sanders M."/>
            <person name="Berry A."/>
            <person name="McQuillan J."/>
            <person name="Aslett M.A."/>
            <person name="Quail M.A."/>
            <person name="Chukualim B."/>
            <person name="Capewell P."/>
            <person name="MacLeod A."/>
            <person name="Melville S.E."/>
            <person name="Gibson W."/>
            <person name="Barry J.D."/>
            <person name="Berriman M."/>
            <person name="Hertz-Fowler C."/>
        </authorList>
    </citation>
    <scope>NUCLEOTIDE SEQUENCE [LARGE SCALE GENOMIC DNA]</scope>
    <source>
        <strain evidence="3">MHOM/CI/86/DAL972</strain>
    </source>
</reference>
<dbReference type="KEGG" id="tbg:TbgDal_XI19210"/>
<protein>
    <submittedName>
        <fullName evidence="2">Uncharacterized protein</fullName>
    </submittedName>
</protein>
<dbReference type="VEuPathDB" id="TriTrypDB:Tbg972.11.19210"/>
<dbReference type="Proteomes" id="UP000002316">
    <property type="component" value="Chromosome 11"/>
</dbReference>
<evidence type="ECO:0000313" key="2">
    <source>
        <dbReference type="EMBL" id="CBH18800.1"/>
    </source>
</evidence>
<name>D0AAU9_TRYB9</name>
<accession>D0AAU9</accession>
<evidence type="ECO:0000256" key="1">
    <source>
        <dbReference type="SAM" id="Phobius"/>
    </source>
</evidence>